<dbReference type="PATRIC" id="fig|1216932.3.peg.1651"/>
<sequence length="73" mass="8750">MIFTVSKYYTKYFSERIENEFFSIINEIGKLYDFQYIDYFRSELFTDDDFVDVSHLNGDGATKFTKVLNSMIK</sequence>
<name>W6SGH3_9CLOT</name>
<reference evidence="1 2" key="1">
    <citation type="submission" date="2013-11" db="EMBL/GenBank/DDBJ databases">
        <title>Complete genome sequence of Clostridum sp. M2/40.</title>
        <authorList>
            <person name="Wibberg D."/>
            <person name="Puehler A."/>
            <person name="Schlueter A."/>
        </authorList>
    </citation>
    <scope>NUCLEOTIDE SEQUENCE [LARGE SCALE GENOMIC DNA]</scope>
    <source>
        <strain evidence="2">M2/40</strain>
    </source>
</reference>
<keyword evidence="2" id="KW-1185">Reference proteome</keyword>
<dbReference type="RefSeq" id="WP_044038224.1">
    <property type="nucleotide sequence ID" value="NZ_HG917868.1"/>
</dbReference>
<evidence type="ECO:0008006" key="3">
    <source>
        <dbReference type="Google" id="ProtNLM"/>
    </source>
</evidence>
<accession>W6SGH3</accession>
<dbReference type="EMBL" id="HG917868">
    <property type="protein sequence ID" value="CDM68815.1"/>
    <property type="molecule type" value="Genomic_DNA"/>
</dbReference>
<dbReference type="HOGENOM" id="CLU_2698049_0_0_9"/>
<dbReference type="AlphaFoldDB" id="W6SGH3"/>
<dbReference type="KEGG" id="clt:CM240_1657"/>
<dbReference type="eggNOG" id="COG2755">
    <property type="taxonomic scope" value="Bacteria"/>
</dbReference>
<gene>
    <name evidence="1" type="ORF">CM240_1657</name>
</gene>
<evidence type="ECO:0000313" key="1">
    <source>
        <dbReference type="EMBL" id="CDM68815.1"/>
    </source>
</evidence>
<proteinExistence type="predicted"/>
<evidence type="ECO:0000313" key="2">
    <source>
        <dbReference type="Proteomes" id="UP000019426"/>
    </source>
</evidence>
<protein>
    <recommendedName>
        <fullName evidence="3">SGNH hydrolase-type esterase domain-containing protein</fullName>
    </recommendedName>
</protein>
<dbReference type="Proteomes" id="UP000019426">
    <property type="component" value="Chromosome M2/40_rep1"/>
</dbReference>
<dbReference type="STRING" id="1216932.CM240_1657"/>
<organism evidence="1 2">
    <name type="scientific">Clostridium bornimense</name>
    <dbReference type="NCBI Taxonomy" id="1216932"/>
    <lineage>
        <taxon>Bacteria</taxon>
        <taxon>Bacillati</taxon>
        <taxon>Bacillota</taxon>
        <taxon>Clostridia</taxon>
        <taxon>Eubacteriales</taxon>
        <taxon>Clostridiaceae</taxon>
        <taxon>Clostridium</taxon>
    </lineage>
</organism>